<dbReference type="EMBL" id="AUPL01007917">
    <property type="protein sequence ID" value="ESL04931.1"/>
    <property type="molecule type" value="Genomic_DNA"/>
</dbReference>
<evidence type="ECO:0000313" key="3">
    <source>
        <dbReference type="Proteomes" id="UP000031737"/>
    </source>
</evidence>
<comment type="caution">
    <text evidence="2">The sequence shown here is derived from an EMBL/GenBank/DDBJ whole genome shotgun (WGS) entry which is preliminary data.</text>
</comment>
<protein>
    <submittedName>
        <fullName evidence="2">Uncharacterized protein</fullName>
    </submittedName>
</protein>
<gene>
    <name evidence="2" type="ORF">TRSC58_07510</name>
</gene>
<proteinExistence type="predicted"/>
<feature type="compositionally biased region" description="Basic residues" evidence="1">
    <location>
        <begin position="1"/>
        <end position="23"/>
    </location>
</feature>
<organism evidence="2 3">
    <name type="scientific">Trypanosoma rangeli SC58</name>
    <dbReference type="NCBI Taxonomy" id="429131"/>
    <lineage>
        <taxon>Eukaryota</taxon>
        <taxon>Discoba</taxon>
        <taxon>Euglenozoa</taxon>
        <taxon>Kinetoplastea</taxon>
        <taxon>Metakinetoplastina</taxon>
        <taxon>Trypanosomatida</taxon>
        <taxon>Trypanosomatidae</taxon>
        <taxon>Trypanosoma</taxon>
        <taxon>Herpetosoma</taxon>
    </lineage>
</organism>
<evidence type="ECO:0000313" key="2">
    <source>
        <dbReference type="EMBL" id="ESL04931.1"/>
    </source>
</evidence>
<dbReference type="Proteomes" id="UP000031737">
    <property type="component" value="Unassembled WGS sequence"/>
</dbReference>
<accession>A0A061IT06</accession>
<dbReference type="AlphaFoldDB" id="A0A061IT06"/>
<sequence>MGWGKRNQRRHDAKKKRKRKKEKRREVDPPTRETLVEVAVTRSKAQPLCPAVSSRKRLFLLSHFAPLLPFPRQ</sequence>
<dbReference type="VEuPathDB" id="TriTrypDB:TRSC58_07510"/>
<keyword evidence="3" id="KW-1185">Reference proteome</keyword>
<reference evidence="2 3" key="1">
    <citation type="submission" date="2013-07" db="EMBL/GenBank/DDBJ databases">
        <authorList>
            <person name="Stoco P.H."/>
            <person name="Wagner G."/>
            <person name="Gerber A."/>
            <person name="Zaha A."/>
            <person name="Thompson C."/>
            <person name="Bartholomeu D.C."/>
            <person name="Luckemeyer D.D."/>
            <person name="Bahia D."/>
            <person name="Loreto E."/>
            <person name="Prestes E.B."/>
            <person name="Lima F.M."/>
            <person name="Rodrigues-Luiz G."/>
            <person name="Vallejo G.A."/>
            <person name="Filho J.F."/>
            <person name="Monteiro K.M."/>
            <person name="Tyler K.M."/>
            <person name="de Almeida L.G."/>
            <person name="Ortiz M.F."/>
            <person name="Siervo M.A."/>
            <person name="de Moraes M.H."/>
            <person name="Cunha O.L."/>
            <person name="Mendonca-Neto R."/>
            <person name="Silva R."/>
            <person name="Teixeira S.M."/>
            <person name="Murta S.M."/>
            <person name="Sincero T.C."/>
            <person name="Mendes T.A."/>
            <person name="Urmenyi T.P."/>
            <person name="Silva V.G."/>
            <person name="da Rocha W.D."/>
            <person name="Andersson B."/>
            <person name="Romanha A.J."/>
            <person name="Steindel M."/>
            <person name="de Vasconcelos A.T."/>
            <person name="Grisard E.C."/>
        </authorList>
    </citation>
    <scope>NUCLEOTIDE SEQUENCE [LARGE SCALE GENOMIC DNA]</scope>
    <source>
        <strain evidence="2 3">SC58</strain>
    </source>
</reference>
<evidence type="ECO:0000256" key="1">
    <source>
        <dbReference type="SAM" id="MobiDB-lite"/>
    </source>
</evidence>
<feature type="region of interest" description="Disordered" evidence="1">
    <location>
        <begin position="1"/>
        <end position="32"/>
    </location>
</feature>
<name>A0A061IT06_TRYRA</name>